<dbReference type="HOGENOM" id="CLU_1905786_0_0_9"/>
<reference evidence="1 2" key="1">
    <citation type="journal article" date="2010" name="Stand. Genomic Sci.">
        <title>Complete genome sequence of Thermosediminibacter oceani type strain (JW/IW-1228P).</title>
        <authorList>
            <person name="Pitluck S."/>
            <person name="Yasawong M."/>
            <person name="Munk C."/>
            <person name="Nolan M."/>
            <person name="Lapidus A."/>
            <person name="Lucas S."/>
            <person name="Glavina Del Rio T."/>
            <person name="Tice H."/>
            <person name="Cheng J.F."/>
            <person name="Bruce D."/>
            <person name="Detter C."/>
            <person name="Tapia R."/>
            <person name="Han C."/>
            <person name="Goodwin L."/>
            <person name="Liolios K."/>
            <person name="Ivanova N."/>
            <person name="Mavromatis K."/>
            <person name="Mikhailova N."/>
            <person name="Pati A."/>
            <person name="Chen A."/>
            <person name="Palaniappan K."/>
            <person name="Land M."/>
            <person name="Hauser L."/>
            <person name="Chang Y.J."/>
            <person name="Jeffries C.D."/>
            <person name="Rohde M."/>
            <person name="Spring S."/>
            <person name="Sikorski J."/>
            <person name="Goker M."/>
            <person name="Woyke T."/>
            <person name="Bristow J."/>
            <person name="Eisen J.A."/>
            <person name="Markowitz V."/>
            <person name="Hugenholtz P."/>
            <person name="Kyrpides N.C."/>
            <person name="Klenk H.P."/>
        </authorList>
    </citation>
    <scope>NUCLEOTIDE SEQUENCE [LARGE SCALE GENOMIC DNA]</scope>
    <source>
        <strain evidence="2">ATCC BAA-1034 / DSM 16646 / JW/IW-1228P</strain>
    </source>
</reference>
<organism evidence="1 2">
    <name type="scientific">Thermosediminibacter oceani (strain ATCC BAA-1034 / DSM 16646 / JW/IW-1228P)</name>
    <dbReference type="NCBI Taxonomy" id="555079"/>
    <lineage>
        <taxon>Bacteria</taxon>
        <taxon>Bacillati</taxon>
        <taxon>Bacillota</taxon>
        <taxon>Clostridia</taxon>
        <taxon>Thermosediminibacterales</taxon>
        <taxon>Thermosediminibacteraceae</taxon>
        <taxon>Thermosediminibacter</taxon>
    </lineage>
</organism>
<protein>
    <submittedName>
        <fullName evidence="1">Uncharacterized protein</fullName>
    </submittedName>
</protein>
<accession>D9S1I3</accession>
<dbReference type="OrthoDB" id="1729897at2"/>
<name>D9S1I3_THEOJ</name>
<proteinExistence type="predicted"/>
<evidence type="ECO:0000313" key="1">
    <source>
        <dbReference type="EMBL" id="ADL07260.1"/>
    </source>
</evidence>
<dbReference type="KEGG" id="toc:Toce_0484"/>
<sequence length="136" mass="14965">MTREELKKVLEEIETLKGLIRKELGDEAFEERSVSSGASTLKNTLRRSIKSGEFKSTLLKISGSLDFTKSAIGSISQIVEKAREKINGESEKASDLSQIAAMGSAWFPMFLSLMQAPEFQNLTASMLANMLKDEAS</sequence>
<keyword evidence="2" id="KW-1185">Reference proteome</keyword>
<gene>
    <name evidence="1" type="ordered locus">Toce_0484</name>
</gene>
<dbReference type="Proteomes" id="UP000000272">
    <property type="component" value="Chromosome"/>
</dbReference>
<dbReference type="EMBL" id="CP002131">
    <property type="protein sequence ID" value="ADL07260.1"/>
    <property type="molecule type" value="Genomic_DNA"/>
</dbReference>
<dbReference type="STRING" id="555079.Toce_0484"/>
<dbReference type="AlphaFoldDB" id="D9S1I3"/>
<evidence type="ECO:0000313" key="2">
    <source>
        <dbReference type="Proteomes" id="UP000000272"/>
    </source>
</evidence>
<dbReference type="RefSeq" id="WP_013275309.1">
    <property type="nucleotide sequence ID" value="NC_014377.1"/>
</dbReference>